<dbReference type="GO" id="GO:0006508">
    <property type="term" value="P:proteolysis"/>
    <property type="evidence" value="ECO:0007669"/>
    <property type="project" value="TreeGrafter"/>
</dbReference>
<dbReference type="PROSITE" id="PS50092">
    <property type="entry name" value="TSP1"/>
    <property type="match status" value="1"/>
</dbReference>
<dbReference type="GO" id="GO:0005576">
    <property type="term" value="C:extracellular region"/>
    <property type="evidence" value="ECO:0007669"/>
    <property type="project" value="UniProtKB-SubCell"/>
</dbReference>
<dbReference type="Pfam" id="PF00090">
    <property type="entry name" value="TSP_1"/>
    <property type="match status" value="1"/>
</dbReference>
<proteinExistence type="predicted"/>
<evidence type="ECO:0000313" key="3">
    <source>
        <dbReference type="EMBL" id="VUZ40520.1"/>
    </source>
</evidence>
<evidence type="ECO:0000256" key="2">
    <source>
        <dbReference type="ARBA" id="ARBA00022525"/>
    </source>
</evidence>
<reference evidence="3 4" key="1">
    <citation type="submission" date="2019-07" db="EMBL/GenBank/DDBJ databases">
        <authorList>
            <person name="Jastrzebski P J."/>
            <person name="Paukszto L."/>
            <person name="Jastrzebski P J."/>
        </authorList>
    </citation>
    <scope>NUCLEOTIDE SEQUENCE [LARGE SCALE GENOMIC DNA]</scope>
    <source>
        <strain evidence="3 4">WMS-il1</strain>
    </source>
</reference>
<protein>
    <submittedName>
        <fullName evidence="3">Uncharacterized protein</fullName>
    </submittedName>
</protein>
<evidence type="ECO:0000313" key="4">
    <source>
        <dbReference type="Proteomes" id="UP000321570"/>
    </source>
</evidence>
<dbReference type="GO" id="GO:0031012">
    <property type="term" value="C:extracellular matrix"/>
    <property type="evidence" value="ECO:0007669"/>
    <property type="project" value="TreeGrafter"/>
</dbReference>
<accession>A0A564XZX8</accession>
<comment type="subcellular location">
    <subcellularLocation>
        <location evidence="1">Secreted</location>
    </subcellularLocation>
</comment>
<dbReference type="InterPro" id="IPR050439">
    <property type="entry name" value="ADAMTS_ADAMTS-like"/>
</dbReference>
<dbReference type="AlphaFoldDB" id="A0A564XZX8"/>
<dbReference type="GO" id="GO:0004222">
    <property type="term" value="F:metalloendopeptidase activity"/>
    <property type="evidence" value="ECO:0007669"/>
    <property type="project" value="TreeGrafter"/>
</dbReference>
<sequence length="271" mass="29777">RTLDGVDNYVGTESVECFEVSGCGGEFKWITSAWSECRQNTAYSDMGALCYSTLRQMLYGESQTIPNGSSFTGVRSRTAKCVLGSGSNEEDQREAPEQYCERAGLSKPSEQQSCIADFTCYRWTTVHFSQCSTSCGMGQRVGQLSCEEVKVSHDGTPIVTSVGESDCLYHLGTNVSLLIDDRNDDPTVFIVESGSIEEREGFQRSSSIRPLAYSLGKPVIVACSNPSCRSRSIEWVPGEWSSCSATCGFGYQRRSIRCLQMERQTGAFTKA</sequence>
<dbReference type="Pfam" id="PF19030">
    <property type="entry name" value="TSP1_ADAMTS"/>
    <property type="match status" value="1"/>
</dbReference>
<dbReference type="Gene3D" id="2.20.100.10">
    <property type="entry name" value="Thrombospondin type-1 (TSP1) repeat"/>
    <property type="match status" value="1"/>
</dbReference>
<dbReference type="SUPFAM" id="SSF82895">
    <property type="entry name" value="TSP-1 type 1 repeat"/>
    <property type="match status" value="1"/>
</dbReference>
<feature type="non-terminal residue" evidence="3">
    <location>
        <position position="1"/>
    </location>
</feature>
<dbReference type="PANTHER" id="PTHR13723:SF278">
    <property type="entry name" value="ADAM METALLOPEPTIDASE WITH THROMBOSPONDIN TYPE 1 MOTIF A, ISOFORM B"/>
    <property type="match status" value="1"/>
</dbReference>
<dbReference type="InterPro" id="IPR036383">
    <property type="entry name" value="TSP1_rpt_sf"/>
</dbReference>
<dbReference type="GO" id="GO:0030198">
    <property type="term" value="P:extracellular matrix organization"/>
    <property type="evidence" value="ECO:0007669"/>
    <property type="project" value="TreeGrafter"/>
</dbReference>
<organism evidence="3 4">
    <name type="scientific">Hymenolepis diminuta</name>
    <name type="common">Rat tapeworm</name>
    <dbReference type="NCBI Taxonomy" id="6216"/>
    <lineage>
        <taxon>Eukaryota</taxon>
        <taxon>Metazoa</taxon>
        <taxon>Spiralia</taxon>
        <taxon>Lophotrochozoa</taxon>
        <taxon>Platyhelminthes</taxon>
        <taxon>Cestoda</taxon>
        <taxon>Eucestoda</taxon>
        <taxon>Cyclophyllidea</taxon>
        <taxon>Hymenolepididae</taxon>
        <taxon>Hymenolepis</taxon>
    </lineage>
</organism>
<dbReference type="PANTHER" id="PTHR13723">
    <property type="entry name" value="ADAMTS A DISINTEGRIN AND METALLOPROTEASE WITH THROMBOSPONDIN MOTIFS PROTEASE"/>
    <property type="match status" value="1"/>
</dbReference>
<keyword evidence="2" id="KW-0964">Secreted</keyword>
<gene>
    <name evidence="3" type="ORF">WMSIL1_LOCUS1333</name>
</gene>
<feature type="non-terminal residue" evidence="3">
    <location>
        <position position="271"/>
    </location>
</feature>
<name>A0A564XZX8_HYMDI</name>
<dbReference type="InterPro" id="IPR000884">
    <property type="entry name" value="TSP1_rpt"/>
</dbReference>
<keyword evidence="4" id="KW-1185">Reference proteome</keyword>
<dbReference type="Proteomes" id="UP000321570">
    <property type="component" value="Unassembled WGS sequence"/>
</dbReference>
<evidence type="ECO:0000256" key="1">
    <source>
        <dbReference type="ARBA" id="ARBA00004613"/>
    </source>
</evidence>
<dbReference type="EMBL" id="CABIJS010000033">
    <property type="protein sequence ID" value="VUZ40520.1"/>
    <property type="molecule type" value="Genomic_DNA"/>
</dbReference>